<keyword evidence="2" id="KW-0488">Methylation</keyword>
<dbReference type="PANTHER" id="PTHR30093:SF34">
    <property type="entry name" value="PREPILIN PEPTIDASE-DEPENDENT PROTEIN D"/>
    <property type="match status" value="1"/>
</dbReference>
<protein>
    <submittedName>
        <fullName evidence="5">Uncharacterized protein</fullName>
    </submittedName>
</protein>
<keyword evidence="6" id="KW-1185">Reference proteome</keyword>
<dbReference type="GO" id="GO:0007155">
    <property type="term" value="P:cell adhesion"/>
    <property type="evidence" value="ECO:0007669"/>
    <property type="project" value="InterPro"/>
</dbReference>
<dbReference type="EMBL" id="JOJP01000001">
    <property type="protein sequence ID" value="KEI73145.1"/>
    <property type="molecule type" value="Genomic_DNA"/>
</dbReference>
<keyword evidence="3" id="KW-0281">Fimbrium</keyword>
<dbReference type="InterPro" id="IPR001082">
    <property type="entry name" value="Pilin"/>
</dbReference>
<keyword evidence="4" id="KW-1133">Transmembrane helix</keyword>
<evidence type="ECO:0000256" key="1">
    <source>
        <dbReference type="ARBA" id="ARBA00005233"/>
    </source>
</evidence>
<keyword evidence="4" id="KW-0812">Transmembrane</keyword>
<dbReference type="Proteomes" id="UP000027997">
    <property type="component" value="Unassembled WGS sequence"/>
</dbReference>
<dbReference type="RefSeq" id="WP_020582346.1">
    <property type="nucleotide sequence ID" value="NZ_JOJP01000001.1"/>
</dbReference>
<dbReference type="AlphaFoldDB" id="A0A081KG69"/>
<name>A0A081KG69_9GAMM</name>
<dbReference type="InterPro" id="IPR045584">
    <property type="entry name" value="Pilin-like"/>
</dbReference>
<evidence type="ECO:0000256" key="4">
    <source>
        <dbReference type="SAM" id="Phobius"/>
    </source>
</evidence>
<keyword evidence="4" id="KW-0472">Membrane</keyword>
<evidence type="ECO:0000256" key="3">
    <source>
        <dbReference type="RuleBase" id="RU000389"/>
    </source>
</evidence>
<evidence type="ECO:0000256" key="2">
    <source>
        <dbReference type="ARBA" id="ARBA00022481"/>
    </source>
</evidence>
<dbReference type="InterPro" id="IPR012902">
    <property type="entry name" value="N_methyl_site"/>
</dbReference>
<dbReference type="SUPFAM" id="SSF54523">
    <property type="entry name" value="Pili subunits"/>
    <property type="match status" value="1"/>
</dbReference>
<dbReference type="GO" id="GO:0009289">
    <property type="term" value="C:pilus"/>
    <property type="evidence" value="ECO:0007669"/>
    <property type="project" value="InterPro"/>
</dbReference>
<dbReference type="STRING" id="305900.GV64_22720"/>
<dbReference type="NCBIfam" id="TIGR02532">
    <property type="entry name" value="IV_pilin_GFxxxE"/>
    <property type="match status" value="1"/>
</dbReference>
<gene>
    <name evidence="5" type="ORF">GV64_22720</name>
</gene>
<proteinExistence type="inferred from homology"/>
<comment type="caution">
    <text evidence="5">The sequence shown here is derived from an EMBL/GenBank/DDBJ whole genome shotgun (WGS) entry which is preliminary data.</text>
</comment>
<dbReference type="Pfam" id="PF07963">
    <property type="entry name" value="N_methyl"/>
    <property type="match status" value="1"/>
</dbReference>
<dbReference type="Pfam" id="PF00114">
    <property type="entry name" value="Pilin"/>
    <property type="match status" value="1"/>
</dbReference>
<dbReference type="eggNOG" id="COG4969">
    <property type="taxonomic scope" value="Bacteria"/>
</dbReference>
<comment type="similarity">
    <text evidence="1 3">Belongs to the N-Me-Phe pilin family.</text>
</comment>
<evidence type="ECO:0000313" key="6">
    <source>
        <dbReference type="Proteomes" id="UP000027997"/>
    </source>
</evidence>
<sequence length="145" mass="14584">MSDIRKASGFTLIELMIVVAIIGILAAVAIPQYQNYTRNAEATAAISEAKAYQTAVSICLQSEALASCDGGAEGIPPAAGRVTSVTDGVIVVTPGAATVFGTDAITLTPTLAAATGQWTWAKTCAGSATNGSADLCATEAYADIP</sequence>
<reference evidence="5 6" key="1">
    <citation type="submission" date="2014-06" db="EMBL/GenBank/DDBJ databases">
        <title>Whole Genome Sequences of Three Symbiotic Endozoicomonas Bacteria.</title>
        <authorList>
            <person name="Neave M.J."/>
            <person name="Apprill A."/>
            <person name="Voolstra C.R."/>
        </authorList>
    </citation>
    <scope>NUCLEOTIDE SEQUENCE [LARGE SCALE GENOMIC DNA]</scope>
    <source>
        <strain evidence="5 6">DSM 22380</strain>
    </source>
</reference>
<dbReference type="PANTHER" id="PTHR30093">
    <property type="entry name" value="GENERAL SECRETION PATHWAY PROTEIN G"/>
    <property type="match status" value="1"/>
</dbReference>
<accession>A0A081KG69</accession>
<evidence type="ECO:0000313" key="5">
    <source>
        <dbReference type="EMBL" id="KEI73145.1"/>
    </source>
</evidence>
<dbReference type="Gene3D" id="3.30.700.10">
    <property type="entry name" value="Glycoprotein, Type 4 Pilin"/>
    <property type="match status" value="1"/>
</dbReference>
<dbReference type="PROSITE" id="PS00409">
    <property type="entry name" value="PROKAR_NTER_METHYL"/>
    <property type="match status" value="1"/>
</dbReference>
<organism evidence="5 6">
    <name type="scientific">Endozoicomonas elysicola</name>
    <dbReference type="NCBI Taxonomy" id="305900"/>
    <lineage>
        <taxon>Bacteria</taxon>
        <taxon>Pseudomonadati</taxon>
        <taxon>Pseudomonadota</taxon>
        <taxon>Gammaproteobacteria</taxon>
        <taxon>Oceanospirillales</taxon>
        <taxon>Endozoicomonadaceae</taxon>
        <taxon>Endozoicomonas</taxon>
    </lineage>
</organism>
<feature type="transmembrane region" description="Helical" evidence="4">
    <location>
        <begin position="12"/>
        <end position="30"/>
    </location>
</feature>